<dbReference type="InterPro" id="IPR013783">
    <property type="entry name" value="Ig-like_fold"/>
</dbReference>
<sequence length="173" mass="19212">MVLTVLQGHLLNHNVGQGIIISNQSLVLQGVSRQSAGEYTCVGFNTEGDGENAPTCKRNQTRVHGVAKQERANISCEIDANPTEVTYRWTFNNSADNIEVQSARIERHGSSNIITYTPMSELDYGTLLCWATNRIGHQKVPCVYHIIAAGKLTFIIFLFQLQHGWVGQTPRIT</sequence>
<dbReference type="PANTHER" id="PTHR23278:SF25">
    <property type="entry name" value="GH14967P"/>
    <property type="match status" value="1"/>
</dbReference>
<evidence type="ECO:0000313" key="3">
    <source>
        <dbReference type="Proteomes" id="UP001461498"/>
    </source>
</evidence>
<comment type="caution">
    <text evidence="2">The sequence shown here is derived from an EMBL/GenBank/DDBJ whole genome shotgun (WGS) entry which is preliminary data.</text>
</comment>
<dbReference type="EMBL" id="JAPXFL010000003">
    <property type="protein sequence ID" value="KAK9509626.1"/>
    <property type="molecule type" value="Genomic_DNA"/>
</dbReference>
<dbReference type="Gene3D" id="2.60.40.10">
    <property type="entry name" value="Immunoglobulins"/>
    <property type="match status" value="1"/>
</dbReference>
<dbReference type="Proteomes" id="UP001461498">
    <property type="component" value="Unassembled WGS sequence"/>
</dbReference>
<accession>A0AAW1DFP3</accession>
<dbReference type="InterPro" id="IPR036179">
    <property type="entry name" value="Ig-like_dom_sf"/>
</dbReference>
<dbReference type="SUPFAM" id="SSF48726">
    <property type="entry name" value="Immunoglobulin"/>
    <property type="match status" value="1"/>
</dbReference>
<evidence type="ECO:0000259" key="1">
    <source>
        <dbReference type="PROSITE" id="PS50835"/>
    </source>
</evidence>
<dbReference type="PROSITE" id="PS50835">
    <property type="entry name" value="IG_LIKE"/>
    <property type="match status" value="1"/>
</dbReference>
<dbReference type="PANTHER" id="PTHR23278">
    <property type="entry name" value="SIDESTEP PROTEIN"/>
    <property type="match status" value="1"/>
</dbReference>
<organism evidence="2 3">
    <name type="scientific">Rhynocoris fuscipes</name>
    <dbReference type="NCBI Taxonomy" id="488301"/>
    <lineage>
        <taxon>Eukaryota</taxon>
        <taxon>Metazoa</taxon>
        <taxon>Ecdysozoa</taxon>
        <taxon>Arthropoda</taxon>
        <taxon>Hexapoda</taxon>
        <taxon>Insecta</taxon>
        <taxon>Pterygota</taxon>
        <taxon>Neoptera</taxon>
        <taxon>Paraneoptera</taxon>
        <taxon>Hemiptera</taxon>
        <taxon>Heteroptera</taxon>
        <taxon>Panheteroptera</taxon>
        <taxon>Cimicomorpha</taxon>
        <taxon>Reduviidae</taxon>
        <taxon>Harpactorinae</taxon>
        <taxon>Harpactorini</taxon>
        <taxon>Rhynocoris</taxon>
    </lineage>
</organism>
<proteinExistence type="predicted"/>
<evidence type="ECO:0000313" key="2">
    <source>
        <dbReference type="EMBL" id="KAK9509626.1"/>
    </source>
</evidence>
<feature type="domain" description="Ig-like" evidence="1">
    <location>
        <begin position="54"/>
        <end position="133"/>
    </location>
</feature>
<name>A0AAW1DFP3_9HEMI</name>
<gene>
    <name evidence="2" type="ORF">O3M35_006894</name>
</gene>
<dbReference type="InterPro" id="IPR007110">
    <property type="entry name" value="Ig-like_dom"/>
</dbReference>
<dbReference type="Pfam" id="PF13927">
    <property type="entry name" value="Ig_3"/>
    <property type="match status" value="1"/>
</dbReference>
<dbReference type="AlphaFoldDB" id="A0AAW1DFP3"/>
<protein>
    <recommendedName>
        <fullName evidence="1">Ig-like domain-containing protein</fullName>
    </recommendedName>
</protein>
<reference evidence="2 3" key="1">
    <citation type="submission" date="2022-12" db="EMBL/GenBank/DDBJ databases">
        <title>Chromosome-level genome assembly of true bugs.</title>
        <authorList>
            <person name="Ma L."/>
            <person name="Li H."/>
        </authorList>
    </citation>
    <scope>NUCLEOTIDE SEQUENCE [LARGE SCALE GENOMIC DNA]</scope>
    <source>
        <strain evidence="2">Lab_2022b</strain>
    </source>
</reference>
<keyword evidence="3" id="KW-1185">Reference proteome</keyword>